<keyword evidence="2 4" id="KW-0808">Transferase</keyword>
<dbReference type="PANTHER" id="PTHR43861:SF1">
    <property type="entry name" value="TRANS-ACONITATE 2-METHYLTRANSFERASE"/>
    <property type="match status" value="1"/>
</dbReference>
<proteinExistence type="predicted"/>
<dbReference type="EMBL" id="LNGC01000245">
    <property type="protein sequence ID" value="KYC45090.1"/>
    <property type="molecule type" value="Genomic_DNA"/>
</dbReference>
<comment type="caution">
    <text evidence="4">The sequence shown here is derived from an EMBL/GenBank/DDBJ whole genome shotgun (WGS) entry which is preliminary data.</text>
</comment>
<evidence type="ECO:0000256" key="1">
    <source>
        <dbReference type="ARBA" id="ARBA00022603"/>
    </source>
</evidence>
<keyword evidence="4" id="KW-0830">Ubiquinone</keyword>
<dbReference type="PANTHER" id="PTHR43861">
    <property type="entry name" value="TRANS-ACONITATE 2-METHYLTRANSFERASE-RELATED"/>
    <property type="match status" value="1"/>
</dbReference>
<feature type="domain" description="Methyltransferase" evidence="3">
    <location>
        <begin position="109"/>
        <end position="205"/>
    </location>
</feature>
<dbReference type="Gene3D" id="3.40.50.150">
    <property type="entry name" value="Vaccinia Virus protein VP39"/>
    <property type="match status" value="1"/>
</dbReference>
<dbReference type="InterPro" id="IPR029063">
    <property type="entry name" value="SAM-dependent_MTases_sf"/>
</dbReference>
<reference evidence="4 5" key="1">
    <citation type="journal article" date="2016" name="ISME J.">
        <title>Chasing the elusive Euryarchaeota class WSA2: genomes reveal a uniquely fastidious methyl-reducing methanogen.</title>
        <authorList>
            <person name="Nobu M.K."/>
            <person name="Narihiro T."/>
            <person name="Kuroda K."/>
            <person name="Mei R."/>
            <person name="Liu W.T."/>
        </authorList>
    </citation>
    <scope>NUCLEOTIDE SEQUENCE [LARGE SCALE GENOMIC DNA]</scope>
    <source>
        <strain evidence="4">U1lsi0528_Bin055</strain>
    </source>
</reference>
<evidence type="ECO:0000313" key="5">
    <source>
        <dbReference type="Proteomes" id="UP000075398"/>
    </source>
</evidence>
<dbReference type="GO" id="GO:0008168">
    <property type="term" value="F:methyltransferase activity"/>
    <property type="evidence" value="ECO:0007669"/>
    <property type="project" value="UniProtKB-KW"/>
</dbReference>
<evidence type="ECO:0000313" key="4">
    <source>
        <dbReference type="EMBL" id="KYC45090.1"/>
    </source>
</evidence>
<gene>
    <name evidence="4" type="ORF">AMQ22_02239</name>
</gene>
<evidence type="ECO:0000256" key="2">
    <source>
        <dbReference type="ARBA" id="ARBA00022679"/>
    </source>
</evidence>
<name>A0A150IJ77_9EURY</name>
<sequence>MVELLGFKINCPKCRLANLEAESSVEKVRCPKCGAIFPATNGVLDLLNEESPGMIAISEPMKWNWVVKIYNGILWRRSFWMSKWMFGIGFDQEYKLITDAAKLSPKDSVLDLACGPGTYTKPIAQIVKQGRIVGFDISLPMLGFAANQAQKEELKNILYIHGTVKDIPFANEEFDVINCCGALHLFRDILPELLIKINAMLKPGGRFTIGAGRKPDDKFNRKLVILSTKKTGLKYFTPEELKHNLYDAGFSDVKIHHSKRYWLIASANKF</sequence>
<dbReference type="InterPro" id="IPR041698">
    <property type="entry name" value="Methyltransf_25"/>
</dbReference>
<dbReference type="CDD" id="cd02440">
    <property type="entry name" value="AdoMet_MTases"/>
    <property type="match status" value="1"/>
</dbReference>
<dbReference type="GO" id="GO:0032259">
    <property type="term" value="P:methylation"/>
    <property type="evidence" value="ECO:0007669"/>
    <property type="project" value="UniProtKB-KW"/>
</dbReference>
<dbReference type="Pfam" id="PF13649">
    <property type="entry name" value="Methyltransf_25"/>
    <property type="match status" value="1"/>
</dbReference>
<dbReference type="Proteomes" id="UP000075398">
    <property type="component" value="Unassembled WGS sequence"/>
</dbReference>
<keyword evidence="1 4" id="KW-0489">Methyltransferase</keyword>
<protein>
    <submittedName>
        <fullName evidence="4">Ubiquinone/menaquinone biosynthesis methyltransferase</fullName>
    </submittedName>
</protein>
<dbReference type="AlphaFoldDB" id="A0A150IJ77"/>
<evidence type="ECO:0000259" key="3">
    <source>
        <dbReference type="Pfam" id="PF13649"/>
    </source>
</evidence>
<accession>A0A150IJ77</accession>
<dbReference type="SUPFAM" id="SSF53335">
    <property type="entry name" value="S-adenosyl-L-methionine-dependent methyltransferases"/>
    <property type="match status" value="1"/>
</dbReference>
<organism evidence="4 5">
    <name type="scientific">Candidatus Methanofastidiosum methylothiophilum</name>
    <dbReference type="NCBI Taxonomy" id="1705564"/>
    <lineage>
        <taxon>Archaea</taxon>
        <taxon>Methanobacteriati</taxon>
        <taxon>Methanobacteriota</taxon>
        <taxon>Stenosarchaea group</taxon>
        <taxon>Candidatus Methanofastidiosia</taxon>
        <taxon>Candidatus Methanofastidiosales</taxon>
        <taxon>Candidatus Methanofastidiosaceae</taxon>
        <taxon>Candidatus Methanofastidiosum</taxon>
    </lineage>
</organism>